<evidence type="ECO:0000313" key="14">
    <source>
        <dbReference type="EMBL" id="GIN95870.1"/>
    </source>
</evidence>
<feature type="domain" description="DNA polymerase III beta sliding clamp N-terminal" evidence="11">
    <location>
        <begin position="1"/>
        <end position="127"/>
    </location>
</feature>
<dbReference type="Gene3D" id="3.70.10.10">
    <property type="match status" value="1"/>
</dbReference>
<dbReference type="Proteomes" id="UP000287296">
    <property type="component" value="Unassembled WGS sequence"/>
</dbReference>
<proteinExistence type="inferred from homology"/>
<dbReference type="EMBL" id="BORJ01000003">
    <property type="protein sequence ID" value="GIN95870.1"/>
    <property type="molecule type" value="Genomic_DNA"/>
</dbReference>
<comment type="subunit">
    <text evidence="10">Forms a ring-shaped head-to-tail homodimer around DNA.</text>
</comment>
<dbReference type="PANTHER" id="PTHR30478">
    <property type="entry name" value="DNA POLYMERASE III SUBUNIT BETA"/>
    <property type="match status" value="1"/>
</dbReference>
<evidence type="ECO:0000259" key="13">
    <source>
        <dbReference type="Pfam" id="PF02768"/>
    </source>
</evidence>
<dbReference type="InterPro" id="IPR022637">
    <property type="entry name" value="DNA_polIII_beta_cen"/>
</dbReference>
<name>A0A429X0Q7_SIMTE</name>
<comment type="subcellular location">
    <subcellularLocation>
        <location evidence="1 10">Cytoplasm</location>
    </subcellularLocation>
</comment>
<evidence type="ECO:0000256" key="8">
    <source>
        <dbReference type="ARBA" id="ARBA00022932"/>
    </source>
</evidence>
<comment type="function">
    <text evidence="10">Confers DNA tethering and processivity to DNA polymerases and other proteins. Acts as a clamp, forming a ring around DNA (a reaction catalyzed by the clamp-loading complex) which diffuses in an ATP-independent manner freely and bidirectionally along dsDNA. Initially characterized for its ability to contact the catalytic subunit of DNA polymerase III (Pol III), a complex, multichain enzyme responsible for most of the replicative synthesis in bacteria; Pol III exhibits 3'-5' exonuclease proofreading activity. The beta chain is required for initiation of replication as well as for processivity of DNA replication.</text>
</comment>
<dbReference type="EMBL" id="QYTW02000043">
    <property type="protein sequence ID" value="RST57084.1"/>
    <property type="molecule type" value="Genomic_DNA"/>
</dbReference>
<keyword evidence="5 10" id="KW-0808">Transferase</keyword>
<evidence type="ECO:0000259" key="11">
    <source>
        <dbReference type="Pfam" id="PF00712"/>
    </source>
</evidence>
<dbReference type="Pfam" id="PF02768">
    <property type="entry name" value="DNA_pol3_beta_3"/>
    <property type="match status" value="1"/>
</dbReference>
<dbReference type="Pfam" id="PF00712">
    <property type="entry name" value="DNA_pol3_beta"/>
    <property type="match status" value="1"/>
</dbReference>
<evidence type="ECO:0000313" key="15">
    <source>
        <dbReference type="EMBL" id="RST57084.1"/>
    </source>
</evidence>
<sequence>MKFIIQRNRLINSVQHVMRAVSSRTTIPILTGIKIVADNDGITFTGSDSDISIESFIPIEEDENQLIEMRQTGSIVLNARFFGDIVRKLPMDTVEISAEDSQHVLIKSGKAEFNLNGFDPSEYPLLPQISEEDVFSIPGDLLKTMIRQTVFAVSTSEIRPILTGVNWQIENGNLICVATDSHRLARKISPIDIPEDISYQTVIPGKSLLELSKILDDSDQPVNIVITDNQILFKTKNIHFFTRRLEGNYPDTSRLIPTDYKTNITLDGKLFNDAIDRASLLAKEERNNVVKLASQGENMLDISSNTPEIGYVSEEIPIGVLEGEELTISFSAKYMMEALRAVDGTDITISFTGAMRPFIIRSDEDPSILQLILPVRTA</sequence>
<dbReference type="OrthoDB" id="8421503at2"/>
<evidence type="ECO:0000313" key="17">
    <source>
        <dbReference type="Proteomes" id="UP000680670"/>
    </source>
</evidence>
<reference evidence="14 17" key="2">
    <citation type="submission" date="2021-03" db="EMBL/GenBank/DDBJ databases">
        <title>Antimicrobial resistance genes in bacteria isolated from Japanese honey, and their potential for conferring macrolide and lincosamide resistance in the American foulbrood pathogen Paenibacillus larvae.</title>
        <authorList>
            <person name="Okamoto M."/>
            <person name="Kumagai M."/>
            <person name="Kanamori H."/>
            <person name="Takamatsu D."/>
        </authorList>
    </citation>
    <scope>NUCLEOTIDE SEQUENCE [LARGE SCALE GENOMIC DNA]</scope>
    <source>
        <strain evidence="14 17">J6TS1</strain>
    </source>
</reference>
<keyword evidence="8 10" id="KW-0239">DNA-directed DNA polymerase</keyword>
<keyword evidence="6 10" id="KW-0548">Nucleotidyltransferase</keyword>
<evidence type="ECO:0000256" key="5">
    <source>
        <dbReference type="ARBA" id="ARBA00022679"/>
    </source>
</evidence>
<feature type="domain" description="DNA polymerase III beta sliding clamp C-terminal" evidence="13">
    <location>
        <begin position="254"/>
        <end position="376"/>
    </location>
</feature>
<dbReference type="InterPro" id="IPR022635">
    <property type="entry name" value="DNA_polIII_beta_C"/>
</dbReference>
<dbReference type="AlphaFoldDB" id="A0A429X0Q7"/>
<keyword evidence="7 10" id="KW-0235">DNA replication</keyword>
<dbReference type="GO" id="GO:0006271">
    <property type="term" value="P:DNA strand elongation involved in DNA replication"/>
    <property type="evidence" value="ECO:0007669"/>
    <property type="project" value="TreeGrafter"/>
</dbReference>
<keyword evidence="17" id="KW-1185">Reference proteome</keyword>
<dbReference type="SMART" id="SM00480">
    <property type="entry name" value="POL3Bc"/>
    <property type="match status" value="1"/>
</dbReference>
<evidence type="ECO:0000256" key="4">
    <source>
        <dbReference type="ARBA" id="ARBA00022490"/>
    </source>
</evidence>
<protein>
    <recommendedName>
        <fullName evidence="3 10">Beta sliding clamp</fullName>
    </recommendedName>
</protein>
<evidence type="ECO:0000256" key="9">
    <source>
        <dbReference type="ARBA" id="ARBA00023125"/>
    </source>
</evidence>
<dbReference type="PIRSF" id="PIRSF000804">
    <property type="entry name" value="DNA_pol_III_b"/>
    <property type="match status" value="1"/>
</dbReference>
<dbReference type="PANTHER" id="PTHR30478:SF0">
    <property type="entry name" value="BETA SLIDING CLAMP"/>
    <property type="match status" value="1"/>
</dbReference>
<dbReference type="NCBIfam" id="TIGR00663">
    <property type="entry name" value="dnan"/>
    <property type="match status" value="1"/>
</dbReference>
<reference evidence="15 16" key="1">
    <citation type="submission" date="2018-12" db="EMBL/GenBank/DDBJ databases">
        <authorList>
            <person name="Sun L."/>
            <person name="Chen Z."/>
        </authorList>
    </citation>
    <scope>NUCLEOTIDE SEQUENCE [LARGE SCALE GENOMIC DNA]</scope>
    <source>
        <strain evidence="15 16">LMG 29736</strain>
    </source>
</reference>
<gene>
    <name evidence="15" type="primary">dnaN</name>
    <name evidence="15" type="ORF">D5F11_024630</name>
    <name evidence="14" type="ORF">J6TS1_17400</name>
</gene>
<keyword evidence="9" id="KW-0238">DNA-binding</keyword>
<evidence type="ECO:0000256" key="10">
    <source>
        <dbReference type="PIRNR" id="PIRNR000804"/>
    </source>
</evidence>
<keyword evidence="4 10" id="KW-0963">Cytoplasm</keyword>
<organism evidence="15 16">
    <name type="scientific">Siminovitchia terrae</name>
    <name type="common">Bacillus terrae</name>
    <dbReference type="NCBI Taxonomy" id="1914933"/>
    <lineage>
        <taxon>Bacteria</taxon>
        <taxon>Bacillati</taxon>
        <taxon>Bacillota</taxon>
        <taxon>Bacilli</taxon>
        <taxon>Bacillales</taxon>
        <taxon>Bacillaceae</taxon>
        <taxon>Siminovitchia</taxon>
    </lineage>
</organism>
<dbReference type="RefSeq" id="WP_120119207.1">
    <property type="nucleotide sequence ID" value="NZ_BORI01000018.1"/>
</dbReference>
<dbReference type="CDD" id="cd00140">
    <property type="entry name" value="beta_clamp"/>
    <property type="match status" value="1"/>
</dbReference>
<comment type="similarity">
    <text evidence="2 10">Belongs to the beta sliding clamp family.</text>
</comment>
<comment type="caution">
    <text evidence="15">The sequence shown here is derived from an EMBL/GenBank/DDBJ whole genome shotgun (WGS) entry which is preliminary data.</text>
</comment>
<evidence type="ECO:0000256" key="1">
    <source>
        <dbReference type="ARBA" id="ARBA00004496"/>
    </source>
</evidence>
<dbReference type="SUPFAM" id="SSF55979">
    <property type="entry name" value="DNA clamp"/>
    <property type="match status" value="3"/>
</dbReference>
<dbReference type="GO" id="GO:0009360">
    <property type="term" value="C:DNA polymerase III complex"/>
    <property type="evidence" value="ECO:0007669"/>
    <property type="project" value="InterPro"/>
</dbReference>
<evidence type="ECO:0000256" key="6">
    <source>
        <dbReference type="ARBA" id="ARBA00022695"/>
    </source>
</evidence>
<evidence type="ECO:0000313" key="16">
    <source>
        <dbReference type="Proteomes" id="UP000287296"/>
    </source>
</evidence>
<dbReference type="InterPro" id="IPR001001">
    <property type="entry name" value="DNA_polIII_beta"/>
</dbReference>
<dbReference type="Gene3D" id="3.10.150.10">
    <property type="entry name" value="DNA Polymerase III, subunit A, domain 2"/>
    <property type="match status" value="1"/>
</dbReference>
<dbReference type="GO" id="GO:0003677">
    <property type="term" value="F:DNA binding"/>
    <property type="evidence" value="ECO:0007669"/>
    <property type="project" value="UniProtKB-UniRule"/>
</dbReference>
<accession>A0A429X0Q7</accession>
<dbReference type="GO" id="GO:0008408">
    <property type="term" value="F:3'-5' exonuclease activity"/>
    <property type="evidence" value="ECO:0007669"/>
    <property type="project" value="InterPro"/>
</dbReference>
<dbReference type="GO" id="GO:0005737">
    <property type="term" value="C:cytoplasm"/>
    <property type="evidence" value="ECO:0007669"/>
    <property type="project" value="UniProtKB-SubCell"/>
</dbReference>
<evidence type="ECO:0000256" key="7">
    <source>
        <dbReference type="ARBA" id="ARBA00022705"/>
    </source>
</evidence>
<dbReference type="InterPro" id="IPR022634">
    <property type="entry name" value="DNA_polIII_beta_N"/>
</dbReference>
<feature type="domain" description="DNA polymerase III beta sliding clamp central" evidence="12">
    <location>
        <begin position="137"/>
        <end position="251"/>
    </location>
</feature>
<dbReference type="Pfam" id="PF02767">
    <property type="entry name" value="DNA_pol3_beta_2"/>
    <property type="match status" value="1"/>
</dbReference>
<evidence type="ECO:0000256" key="3">
    <source>
        <dbReference type="ARBA" id="ARBA00021035"/>
    </source>
</evidence>
<dbReference type="FunFam" id="3.10.150.10:FF:000007">
    <property type="entry name" value="Beta sliding clamp"/>
    <property type="match status" value="1"/>
</dbReference>
<dbReference type="Proteomes" id="UP000680670">
    <property type="component" value="Unassembled WGS sequence"/>
</dbReference>
<evidence type="ECO:0000256" key="2">
    <source>
        <dbReference type="ARBA" id="ARBA00010752"/>
    </source>
</evidence>
<evidence type="ECO:0000259" key="12">
    <source>
        <dbReference type="Pfam" id="PF02767"/>
    </source>
</evidence>
<dbReference type="GO" id="GO:0003887">
    <property type="term" value="F:DNA-directed DNA polymerase activity"/>
    <property type="evidence" value="ECO:0007669"/>
    <property type="project" value="UniProtKB-UniRule"/>
</dbReference>
<dbReference type="InterPro" id="IPR046938">
    <property type="entry name" value="DNA_clamp_sf"/>
</dbReference>